<evidence type="ECO:0000256" key="1">
    <source>
        <dbReference type="SAM" id="Phobius"/>
    </source>
</evidence>
<feature type="transmembrane region" description="Helical" evidence="1">
    <location>
        <begin position="85"/>
        <end position="103"/>
    </location>
</feature>
<keyword evidence="1" id="KW-0812">Transmembrane</keyword>
<dbReference type="AlphaFoldDB" id="A0A9X2L557"/>
<reference evidence="2" key="1">
    <citation type="submission" date="2022-06" db="EMBL/GenBank/DDBJ databases">
        <title>Gracilimonas sp. CAU 1638 isolated from sea sediment.</title>
        <authorList>
            <person name="Kim W."/>
        </authorList>
    </citation>
    <scope>NUCLEOTIDE SEQUENCE</scope>
    <source>
        <strain evidence="2">CAU 1638</strain>
    </source>
</reference>
<sequence length="120" mass="14115">MKRKNEIEQELDQKEFENDIGKDLAQQYRKLNIEEKLREDANKYVVGVLYFTSTLVFFEVLWWLLSSILGPITLGILEAFFETMTPFMHVVFLIMAISSAITWKSPITYILKLTPNGWYD</sequence>
<gene>
    <name evidence="2" type="ORF">NM125_13095</name>
</gene>
<proteinExistence type="predicted"/>
<protein>
    <submittedName>
        <fullName evidence="2">Uncharacterized protein</fullName>
    </submittedName>
</protein>
<keyword evidence="1" id="KW-0472">Membrane</keyword>
<keyword evidence="3" id="KW-1185">Reference proteome</keyword>
<dbReference type="RefSeq" id="WP_255135407.1">
    <property type="nucleotide sequence ID" value="NZ_JANDBC010000003.1"/>
</dbReference>
<dbReference type="Proteomes" id="UP001139125">
    <property type="component" value="Unassembled WGS sequence"/>
</dbReference>
<evidence type="ECO:0000313" key="2">
    <source>
        <dbReference type="EMBL" id="MCP9292517.1"/>
    </source>
</evidence>
<accession>A0A9X2L557</accession>
<organism evidence="2 3">
    <name type="scientific">Gracilimonas sediminicola</name>
    <dbReference type="NCBI Taxonomy" id="2952158"/>
    <lineage>
        <taxon>Bacteria</taxon>
        <taxon>Pseudomonadati</taxon>
        <taxon>Balneolota</taxon>
        <taxon>Balneolia</taxon>
        <taxon>Balneolales</taxon>
        <taxon>Balneolaceae</taxon>
        <taxon>Gracilimonas</taxon>
    </lineage>
</organism>
<feature type="transmembrane region" description="Helical" evidence="1">
    <location>
        <begin position="44"/>
        <end position="65"/>
    </location>
</feature>
<keyword evidence="1" id="KW-1133">Transmembrane helix</keyword>
<evidence type="ECO:0000313" key="3">
    <source>
        <dbReference type="Proteomes" id="UP001139125"/>
    </source>
</evidence>
<dbReference type="EMBL" id="JANDBC010000003">
    <property type="protein sequence ID" value="MCP9292517.1"/>
    <property type="molecule type" value="Genomic_DNA"/>
</dbReference>
<comment type="caution">
    <text evidence="2">The sequence shown here is derived from an EMBL/GenBank/DDBJ whole genome shotgun (WGS) entry which is preliminary data.</text>
</comment>
<name>A0A9X2L557_9BACT</name>